<reference evidence="1" key="2">
    <citation type="submission" date="2012-05" db="EMBL/GenBank/DDBJ databases">
        <title>Annotation of the Genome Sequence of Fusarium oxysporum HDV247.</title>
        <authorList>
            <consortium name="The Broad Institute Genomics Platform"/>
            <person name="Ma L.-J."/>
            <person name="Corby-Kistler H."/>
            <person name="Broz K."/>
            <person name="Gale L.R."/>
            <person name="Jonkers W."/>
            <person name="O'Donnell K."/>
            <person name="Ploetz R."/>
            <person name="Steinberg C."/>
            <person name="Schwartz D.C."/>
            <person name="VanEtten H."/>
            <person name="Zhou S."/>
            <person name="Young S.K."/>
            <person name="Zeng Q."/>
            <person name="Gargeya S."/>
            <person name="Fitzgerald M."/>
            <person name="Abouelleil A."/>
            <person name="Alvarado L."/>
            <person name="Chapman S.B."/>
            <person name="Gainer-Dewar J."/>
            <person name="Goldberg J."/>
            <person name="Griggs A."/>
            <person name="Gujja S."/>
            <person name="Hansen M."/>
            <person name="Howarth C."/>
            <person name="Imamovic A."/>
            <person name="Ireland A."/>
            <person name="Larimer J."/>
            <person name="McCowan C."/>
            <person name="Murphy C."/>
            <person name="Pearson M."/>
            <person name="Poon T.W."/>
            <person name="Priest M."/>
            <person name="Roberts A."/>
            <person name="Saif S."/>
            <person name="Shea T."/>
            <person name="Sykes S."/>
            <person name="Wortman J."/>
            <person name="Nusbaum C."/>
            <person name="Birren B."/>
        </authorList>
    </citation>
    <scope>NUCLEOTIDE SEQUENCE</scope>
    <source>
        <strain evidence="1">HDV247</strain>
    </source>
</reference>
<dbReference type="HOGENOM" id="CLU_1525206_0_0_1"/>
<sequence length="176" mass="19678">MPTGTRENFGATGTRVPMGPRIASITSSYLTTGNIEIDPATMEGIGQLNEQHQMLLCRLCKVAIEPGARIEWHFRGEHQLKGRVLKDIKYYYGSMELADPKFAALPEDNSPAIKLLTILDGYSCVACRHLTVARDNIVRHWPNTAPRRFDGPRCGYRRGWEEESTHATGSFETAVT</sequence>
<reference evidence="1" key="1">
    <citation type="submission" date="2011-10" db="EMBL/GenBank/DDBJ databases">
        <title>The Genome Sequence of Fusarium oxysporum HDV247.</title>
        <authorList>
            <consortium name="The Broad Institute Genome Sequencing Platform"/>
            <person name="Ma L.-J."/>
            <person name="Gale L.R."/>
            <person name="Schwartz D.C."/>
            <person name="Zhou S."/>
            <person name="Corby-Kistler H."/>
            <person name="Young S.K."/>
            <person name="Zeng Q."/>
            <person name="Gargeya S."/>
            <person name="Fitzgerald M."/>
            <person name="Haas B."/>
            <person name="Abouelleil A."/>
            <person name="Alvarado L."/>
            <person name="Arachchi H.M."/>
            <person name="Berlin A."/>
            <person name="Brown A."/>
            <person name="Chapman S.B."/>
            <person name="Chen Z."/>
            <person name="Dunbar C."/>
            <person name="Freedman E."/>
            <person name="Gearin G."/>
            <person name="Goldberg J."/>
            <person name="Griggs A."/>
            <person name="Gujja S."/>
            <person name="Heiman D."/>
            <person name="Howarth C."/>
            <person name="Larson L."/>
            <person name="Lui A."/>
            <person name="MacDonald P.J.P."/>
            <person name="Montmayeur A."/>
            <person name="Murphy C."/>
            <person name="Neiman D."/>
            <person name="Pearson M."/>
            <person name="Priest M."/>
            <person name="Roberts A."/>
            <person name="Saif S."/>
            <person name="Shea T."/>
            <person name="Shenoy N."/>
            <person name="Sisk P."/>
            <person name="Stolte C."/>
            <person name="Sykes S."/>
            <person name="Wortman J."/>
            <person name="Nusbaum C."/>
            <person name="Birren B."/>
        </authorList>
    </citation>
    <scope>NUCLEOTIDE SEQUENCE [LARGE SCALE GENOMIC DNA]</scope>
    <source>
        <strain evidence="1">HDV247</strain>
    </source>
</reference>
<dbReference type="Proteomes" id="UP000030751">
    <property type="component" value="Unassembled WGS sequence"/>
</dbReference>
<evidence type="ECO:0000313" key="1">
    <source>
        <dbReference type="EMBL" id="EXA29331.1"/>
    </source>
</evidence>
<dbReference type="AlphaFoldDB" id="W9NF51"/>
<accession>W9NF51</accession>
<proteinExistence type="predicted"/>
<dbReference type="EMBL" id="JH651124">
    <property type="protein sequence ID" value="EXA29331.1"/>
    <property type="molecule type" value="Genomic_DNA"/>
</dbReference>
<gene>
    <name evidence="1" type="ORF">FOVG_19176</name>
</gene>
<dbReference type="InterPro" id="IPR022698">
    <property type="entry name" value="OrsD"/>
</dbReference>
<dbReference type="Pfam" id="PF12013">
    <property type="entry name" value="OrsD"/>
    <property type="match status" value="1"/>
</dbReference>
<protein>
    <recommendedName>
        <fullName evidence="2">C2H2-type domain-containing protein</fullName>
    </recommendedName>
</protein>
<evidence type="ECO:0008006" key="2">
    <source>
        <dbReference type="Google" id="ProtNLM"/>
    </source>
</evidence>
<dbReference type="OrthoDB" id="3522001at2759"/>
<organism evidence="1">
    <name type="scientific">Fusarium oxysporum f. sp. pisi HDV247</name>
    <dbReference type="NCBI Taxonomy" id="1080344"/>
    <lineage>
        <taxon>Eukaryota</taxon>
        <taxon>Fungi</taxon>
        <taxon>Dikarya</taxon>
        <taxon>Ascomycota</taxon>
        <taxon>Pezizomycotina</taxon>
        <taxon>Sordariomycetes</taxon>
        <taxon>Hypocreomycetidae</taxon>
        <taxon>Hypocreales</taxon>
        <taxon>Nectriaceae</taxon>
        <taxon>Fusarium</taxon>
        <taxon>Fusarium oxysporum species complex</taxon>
    </lineage>
</organism>
<name>W9NF51_FUSOX</name>